<dbReference type="AlphaFoldDB" id="A0A517LER8"/>
<keyword evidence="3" id="KW-1185">Reference proteome</keyword>
<reference evidence="2 3" key="1">
    <citation type="submission" date="2019-07" db="EMBL/GenBank/DDBJ databases">
        <title>Finished genome of Venturia effusa.</title>
        <authorList>
            <person name="Young C.A."/>
            <person name="Cox M.P."/>
            <person name="Ganley A.R.D."/>
            <person name="David W.J."/>
        </authorList>
    </citation>
    <scope>NUCLEOTIDE SEQUENCE [LARGE SCALE GENOMIC DNA]</scope>
    <source>
        <strain evidence="3">albino</strain>
    </source>
</reference>
<feature type="chain" id="PRO_5021986575" evidence="1">
    <location>
        <begin position="21"/>
        <end position="156"/>
    </location>
</feature>
<name>A0A517LER8_9PEZI</name>
<gene>
    <name evidence="2" type="ORF">FKW77_000146</name>
</gene>
<proteinExistence type="predicted"/>
<sequence length="156" mass="17663">MHITFYLAALLTLAPLFVSAYDCHQAKFVYQVKCDDKKHICPGDPNQDYRYIDNIPDAALTGLKSVISSWEGWVNVPAVTPNCGGHCSKPYRTWPNKYYGFTWATDCLAARMHNDVEDPKFALPGNIEKVQELFRCDVHCTSKRGRGCGFDFDDCD</sequence>
<evidence type="ECO:0000256" key="1">
    <source>
        <dbReference type="SAM" id="SignalP"/>
    </source>
</evidence>
<accession>A0A517LER8</accession>
<dbReference type="Proteomes" id="UP000316270">
    <property type="component" value="Chromosome 11"/>
</dbReference>
<dbReference type="EMBL" id="CP042195">
    <property type="protein sequence ID" value="QDS74131.1"/>
    <property type="molecule type" value="Genomic_DNA"/>
</dbReference>
<protein>
    <submittedName>
        <fullName evidence="2">Uncharacterized protein</fullName>
    </submittedName>
</protein>
<evidence type="ECO:0000313" key="2">
    <source>
        <dbReference type="EMBL" id="QDS74131.1"/>
    </source>
</evidence>
<keyword evidence="1" id="KW-0732">Signal</keyword>
<evidence type="ECO:0000313" key="3">
    <source>
        <dbReference type="Proteomes" id="UP000316270"/>
    </source>
</evidence>
<feature type="signal peptide" evidence="1">
    <location>
        <begin position="1"/>
        <end position="20"/>
    </location>
</feature>
<organism evidence="2 3">
    <name type="scientific">Venturia effusa</name>
    <dbReference type="NCBI Taxonomy" id="50376"/>
    <lineage>
        <taxon>Eukaryota</taxon>
        <taxon>Fungi</taxon>
        <taxon>Dikarya</taxon>
        <taxon>Ascomycota</taxon>
        <taxon>Pezizomycotina</taxon>
        <taxon>Dothideomycetes</taxon>
        <taxon>Pleosporomycetidae</taxon>
        <taxon>Venturiales</taxon>
        <taxon>Venturiaceae</taxon>
        <taxon>Venturia</taxon>
    </lineage>
</organism>